<keyword evidence="1" id="KW-0677">Repeat</keyword>
<dbReference type="Pfam" id="PF00013">
    <property type="entry name" value="KH_1"/>
    <property type="match status" value="4"/>
</dbReference>
<evidence type="ECO:0000256" key="2">
    <source>
        <dbReference type="PROSITE-ProRule" id="PRU00117"/>
    </source>
</evidence>
<dbReference type="SUPFAM" id="SSF54791">
    <property type="entry name" value="Eukaryotic type KH-domain (KH-domain type I)"/>
    <property type="match status" value="4"/>
</dbReference>
<evidence type="ECO:0000313" key="5">
    <source>
        <dbReference type="Proteomes" id="UP000825935"/>
    </source>
</evidence>
<reference evidence="4" key="1">
    <citation type="submission" date="2021-08" db="EMBL/GenBank/DDBJ databases">
        <title>WGS assembly of Ceratopteris richardii.</title>
        <authorList>
            <person name="Marchant D.B."/>
            <person name="Chen G."/>
            <person name="Jenkins J."/>
            <person name="Shu S."/>
            <person name="Leebens-Mack J."/>
            <person name="Grimwood J."/>
            <person name="Schmutz J."/>
            <person name="Soltis P."/>
            <person name="Soltis D."/>
            <person name="Chen Z.-H."/>
        </authorList>
    </citation>
    <scope>NUCLEOTIDE SEQUENCE</scope>
    <source>
        <strain evidence="4">Whitten #5841</strain>
        <tissue evidence="4">Leaf</tissue>
    </source>
</reference>
<dbReference type="PANTHER" id="PTHR10288">
    <property type="entry name" value="KH DOMAIN CONTAINING RNA BINDING PROTEIN"/>
    <property type="match status" value="1"/>
</dbReference>
<feature type="domain" description="K Homology" evidence="3">
    <location>
        <begin position="388"/>
        <end position="463"/>
    </location>
</feature>
<dbReference type="SMART" id="SM00322">
    <property type="entry name" value="KH"/>
    <property type="match status" value="4"/>
</dbReference>
<evidence type="ECO:0000256" key="1">
    <source>
        <dbReference type="ARBA" id="ARBA00022737"/>
    </source>
</evidence>
<dbReference type="InterPro" id="IPR004087">
    <property type="entry name" value="KH_dom"/>
</dbReference>
<dbReference type="PROSITE" id="PS50084">
    <property type="entry name" value="KH_TYPE_1"/>
    <property type="match status" value="4"/>
</dbReference>
<dbReference type="OrthoDB" id="442947at2759"/>
<feature type="domain" description="K Homology" evidence="3">
    <location>
        <begin position="41"/>
        <end position="111"/>
    </location>
</feature>
<keyword evidence="2" id="KW-0694">RNA-binding</keyword>
<dbReference type="Gene3D" id="3.30.1370.10">
    <property type="entry name" value="K Homology domain, type 1"/>
    <property type="match status" value="2"/>
</dbReference>
<comment type="caution">
    <text evidence="4">The sequence shown here is derived from an EMBL/GenBank/DDBJ whole genome shotgun (WGS) entry which is preliminary data.</text>
</comment>
<dbReference type="EMBL" id="CM035406">
    <property type="protein sequence ID" value="KAH7445554.1"/>
    <property type="molecule type" value="Genomic_DNA"/>
</dbReference>
<dbReference type="AlphaFoldDB" id="A0A8T2VHI6"/>
<accession>A0A8T2VHI6</accession>
<dbReference type="InterPro" id="IPR036612">
    <property type="entry name" value="KH_dom_type_1_sf"/>
</dbReference>
<dbReference type="Proteomes" id="UP000825935">
    <property type="component" value="Chromosome 1"/>
</dbReference>
<dbReference type="CDD" id="cd22459">
    <property type="entry name" value="KH-I_PEPPER_rpt1_like"/>
    <property type="match status" value="2"/>
</dbReference>
<protein>
    <recommendedName>
        <fullName evidence="3">K Homology domain-containing protein</fullName>
    </recommendedName>
</protein>
<proteinExistence type="predicted"/>
<keyword evidence="5" id="KW-1185">Reference proteome</keyword>
<evidence type="ECO:0000259" key="3">
    <source>
        <dbReference type="SMART" id="SM00322"/>
    </source>
</evidence>
<dbReference type="EMBL" id="CM035406">
    <property type="protein sequence ID" value="KAH7445556.1"/>
    <property type="molecule type" value="Genomic_DNA"/>
</dbReference>
<name>A0A8T2VHI6_CERRI</name>
<evidence type="ECO:0000313" key="4">
    <source>
        <dbReference type="EMBL" id="KAH7445554.1"/>
    </source>
</evidence>
<dbReference type="CDD" id="cd22460">
    <property type="entry name" value="KH-I_PEPPER_rpt2_like"/>
    <property type="match status" value="2"/>
</dbReference>
<feature type="domain" description="K Homology" evidence="3">
    <location>
        <begin position="299"/>
        <end position="379"/>
    </location>
</feature>
<gene>
    <name evidence="4" type="ORF">KP509_01G014300</name>
</gene>
<sequence length="543" mass="59053">MEDGGSYRFAGKRSLIDDEYAKQNGRRKRQNSLNDKPEVVDEIVYRILCPVNKIGILIGKRGSAINALREECRSNIKVEEPVSGCDERVVVISSAPDSVGAKESYACAAQKALFKIHDKITEPEDDDEPPQPVSFRLLVPKDYVGCLLGKGGRIIEQMRKHIGAQIKILPKDQRAPSAPVYDLVQVSGKVSLVNKALLEISTRLYENMSRGNSHRSAGASRGPDSTMLPKSAVGADEFYSPEGYLHEGAYATAIPGDPVNGVGYMHARAYADMNMKHASNFPLSASGACGAAVAGDAEEEFMIRLLCPNSRIGNIIGKGGNAINKVRDDTGAKIKIDDPIANCDERIIYISSREVVSMYPSPTVEAVMRVSRHLLELLASRDSETNSRPPSIRLLVPSAHIGCLLGKGGSIVSQMRKATKANIRISPKEELSECAKDNDELVQVSGEVRIVQEALVHILNRLRSNLFKVQDGSDSMTGLGSSGHLGEFHSRNNFYGTAKEVPYSISTGATLPHTNTGYESMDYGYHQINSRSSCGKEVKSSRS</sequence>
<dbReference type="EMBL" id="CM035406">
    <property type="protein sequence ID" value="KAH7445555.1"/>
    <property type="molecule type" value="Genomic_DNA"/>
</dbReference>
<dbReference type="EMBL" id="CM035406">
    <property type="protein sequence ID" value="KAH7445552.1"/>
    <property type="molecule type" value="Genomic_DNA"/>
</dbReference>
<dbReference type="InterPro" id="IPR004088">
    <property type="entry name" value="KH_dom_type_1"/>
</dbReference>
<organism evidence="4 5">
    <name type="scientific">Ceratopteris richardii</name>
    <name type="common">Triangle waterfern</name>
    <dbReference type="NCBI Taxonomy" id="49495"/>
    <lineage>
        <taxon>Eukaryota</taxon>
        <taxon>Viridiplantae</taxon>
        <taxon>Streptophyta</taxon>
        <taxon>Embryophyta</taxon>
        <taxon>Tracheophyta</taxon>
        <taxon>Polypodiopsida</taxon>
        <taxon>Polypodiidae</taxon>
        <taxon>Polypodiales</taxon>
        <taxon>Pteridineae</taxon>
        <taxon>Pteridaceae</taxon>
        <taxon>Parkerioideae</taxon>
        <taxon>Ceratopteris</taxon>
    </lineage>
</organism>
<feature type="domain" description="K Homology" evidence="3">
    <location>
        <begin position="131"/>
        <end position="205"/>
    </location>
</feature>
<dbReference type="Gene3D" id="3.30.310.210">
    <property type="match status" value="1"/>
</dbReference>
<dbReference type="GO" id="GO:0003723">
    <property type="term" value="F:RNA binding"/>
    <property type="evidence" value="ECO:0007669"/>
    <property type="project" value="UniProtKB-UniRule"/>
</dbReference>